<gene>
    <name evidence="1" type="ORF">UFOVP190_169</name>
</gene>
<evidence type="ECO:0000313" key="1">
    <source>
        <dbReference type="EMBL" id="CAB5214569.1"/>
    </source>
</evidence>
<dbReference type="GO" id="GO:0006044">
    <property type="term" value="P:N-acetylglucosamine metabolic process"/>
    <property type="evidence" value="ECO:0007669"/>
    <property type="project" value="TreeGrafter"/>
</dbReference>
<reference evidence="1" key="1">
    <citation type="submission" date="2020-05" db="EMBL/GenBank/DDBJ databases">
        <authorList>
            <person name="Chiriac C."/>
            <person name="Salcher M."/>
            <person name="Ghai R."/>
            <person name="Kavagutti S V."/>
        </authorList>
    </citation>
    <scope>NUCLEOTIDE SEQUENCE</scope>
</reference>
<dbReference type="PANTHER" id="PTHR12224">
    <property type="entry name" value="BETA-1,4-MANNOSYL-GLYCOPROTEIN BETA-1,4-N-ACETYLGLUCOSAMINYL-TRANSFERASE"/>
    <property type="match status" value="1"/>
</dbReference>
<dbReference type="PANTHER" id="PTHR12224:SF0">
    <property type="entry name" value="BETA-1,4-MANNOSYL-GLYCOPROTEIN 4-BETA-N-ACETYLGLUCOSAMINYLTRANSFERASE"/>
    <property type="match status" value="1"/>
</dbReference>
<name>A0A6J7WGD7_9CAUD</name>
<accession>A0A6J7WGD7</accession>
<dbReference type="EMBL" id="LR798243">
    <property type="protein sequence ID" value="CAB5214569.1"/>
    <property type="molecule type" value="Genomic_DNA"/>
</dbReference>
<dbReference type="InterPro" id="IPR006813">
    <property type="entry name" value="Glyco_trans_17"/>
</dbReference>
<sequence>MRIFDCFTFYNELDLLELRLRELYNHVDQFVIVESNQTFTNRPKNYIFEMAKARFAPWKDKIRYIKHKSHSHPNPWDNETDQRNAIMDGLYDADPSDIAIISDVDEIPRAAAVDYMREHNTHIFYGLRMPLFNFKFNYMRTTPGQYDVWAMAVMAGYINDSMTPNFLRNQRFELNGFGYQAATDQVCVVEHGGWHFGYLGDNDYLRDKAQSFSHQEVNTPEFLANIDIDKSIAERKEWDRNQLNRYEVVRATNYFPADIDKFPGFILDYPDGNDPLDFLPPFPYNK</sequence>
<organism evidence="1">
    <name type="scientific">uncultured Caudovirales phage</name>
    <dbReference type="NCBI Taxonomy" id="2100421"/>
    <lineage>
        <taxon>Viruses</taxon>
        <taxon>Duplodnaviria</taxon>
        <taxon>Heunggongvirae</taxon>
        <taxon>Uroviricota</taxon>
        <taxon>Caudoviricetes</taxon>
        <taxon>Peduoviridae</taxon>
        <taxon>Maltschvirus</taxon>
        <taxon>Maltschvirus maltsch</taxon>
    </lineage>
</organism>
<dbReference type="GO" id="GO:0003830">
    <property type="term" value="F:beta-1,4-mannosylglycoprotein 4-beta-N-acetylglucosaminyltransferase activity"/>
    <property type="evidence" value="ECO:0007669"/>
    <property type="project" value="InterPro"/>
</dbReference>
<dbReference type="Pfam" id="PF04724">
    <property type="entry name" value="Glyco_transf_17"/>
    <property type="match status" value="1"/>
</dbReference>
<dbReference type="GO" id="GO:0016020">
    <property type="term" value="C:membrane"/>
    <property type="evidence" value="ECO:0007669"/>
    <property type="project" value="InterPro"/>
</dbReference>
<keyword evidence="1" id="KW-0808">Transferase</keyword>
<protein>
    <submittedName>
        <fullName evidence="1">Glycosyl transferase, family 17</fullName>
    </submittedName>
</protein>
<proteinExistence type="predicted"/>